<dbReference type="eggNOG" id="COG3757">
    <property type="taxonomic scope" value="Bacteria"/>
</dbReference>
<dbReference type="PROSITE" id="PS51904">
    <property type="entry name" value="GLYCOSYL_HYDROL_F25_2"/>
    <property type="match status" value="1"/>
</dbReference>
<gene>
    <name evidence="3" type="ordered locus">RSal33209_1346</name>
</gene>
<dbReference type="Gene3D" id="3.20.20.80">
    <property type="entry name" value="Glycosidases"/>
    <property type="match status" value="1"/>
</dbReference>
<dbReference type="AlphaFoldDB" id="A9WN84"/>
<dbReference type="Proteomes" id="UP000002007">
    <property type="component" value="Chromosome"/>
</dbReference>
<proteinExistence type="inferred from homology"/>
<dbReference type="KEGG" id="rsa:RSal33209_1346"/>
<name>A9WN84_RENSM</name>
<dbReference type="STRING" id="288705.RSal33209_1346"/>
<dbReference type="InterPro" id="IPR002053">
    <property type="entry name" value="Glyco_hydro_25"/>
</dbReference>
<evidence type="ECO:0000313" key="4">
    <source>
        <dbReference type="Proteomes" id="UP000002007"/>
    </source>
</evidence>
<reference evidence="4" key="1">
    <citation type="journal article" date="2008" name="J. Bacteriol.">
        <title>Genome sequence of the fish pathogen Renibacterium salmoninarum suggests reductive evolution away from an environmental Arthrobacter ancestor.</title>
        <authorList>
            <person name="Wiens G.D."/>
            <person name="Rockey D.D."/>
            <person name="Wu Z."/>
            <person name="Chang J."/>
            <person name="Levy R."/>
            <person name="Crane S."/>
            <person name="Chen D.S."/>
            <person name="Capri G.R."/>
            <person name="Burnett J.R."/>
            <person name="Sudheesh P.S."/>
            <person name="Schipma M.J."/>
            <person name="Burd H."/>
            <person name="Bhattacharyya A."/>
            <person name="Rhodes L.D."/>
            <person name="Kaul R."/>
            <person name="Strom M.S."/>
        </authorList>
    </citation>
    <scope>NUCLEOTIDE SEQUENCE [LARGE SCALE GENOMIC DNA]</scope>
    <source>
        <strain evidence="4">ATCC 33209 / DSM 20767 / JCM 11484 / NBRC 15589 / NCIMB 2235</strain>
    </source>
</reference>
<feature type="compositionally biased region" description="Low complexity" evidence="2">
    <location>
        <begin position="96"/>
        <end position="110"/>
    </location>
</feature>
<dbReference type="GO" id="GO:0016998">
    <property type="term" value="P:cell wall macromolecule catabolic process"/>
    <property type="evidence" value="ECO:0007669"/>
    <property type="project" value="InterPro"/>
</dbReference>
<feature type="region of interest" description="Disordered" evidence="2">
    <location>
        <begin position="96"/>
        <end position="115"/>
    </location>
</feature>
<keyword evidence="3" id="KW-0326">Glycosidase</keyword>
<comment type="similarity">
    <text evidence="1">Belongs to the glycosyl hydrolase 25 family.</text>
</comment>
<accession>A9WN84</accession>
<sequence>MGLNQQSIRLLAALSVVVVVSLATAPITMASTMSLNHLPLAGPADPNAINPSSVVLPSGQVIVKPSGPGTVMGANAEAISAQPDLQTRFGNSQFAAPQAAAAAGSKPSGAESMPGGVDVRGWQANADWQTVWNQGARFAYIKASEGPWTMNDYFAQQYNGQPT</sequence>
<dbReference type="InterPro" id="IPR017853">
    <property type="entry name" value="GH"/>
</dbReference>
<evidence type="ECO:0000256" key="1">
    <source>
        <dbReference type="ARBA" id="ARBA00010646"/>
    </source>
</evidence>
<organism evidence="3 4">
    <name type="scientific">Renibacterium salmoninarum (strain ATCC 33209 / DSM 20767 / JCM 11484 / NBRC 15589 / NCIMB 2235)</name>
    <dbReference type="NCBI Taxonomy" id="288705"/>
    <lineage>
        <taxon>Bacteria</taxon>
        <taxon>Bacillati</taxon>
        <taxon>Actinomycetota</taxon>
        <taxon>Actinomycetes</taxon>
        <taxon>Micrococcales</taxon>
        <taxon>Micrococcaceae</taxon>
        <taxon>Renibacterium</taxon>
    </lineage>
</organism>
<keyword evidence="4" id="KW-1185">Reference proteome</keyword>
<evidence type="ECO:0000256" key="2">
    <source>
        <dbReference type="SAM" id="MobiDB-lite"/>
    </source>
</evidence>
<evidence type="ECO:0000313" key="3">
    <source>
        <dbReference type="EMBL" id="ABY23083.1"/>
    </source>
</evidence>
<dbReference type="GO" id="GO:0003796">
    <property type="term" value="F:lysozyme activity"/>
    <property type="evidence" value="ECO:0007669"/>
    <property type="project" value="UniProtKB-EC"/>
</dbReference>
<dbReference type="HOGENOM" id="CLU_1625736_0_0_11"/>
<dbReference type="EC" id="3.2.1.17" evidence="3"/>
<keyword evidence="3" id="KW-0378">Hydrolase</keyword>
<dbReference type="GO" id="GO:0009253">
    <property type="term" value="P:peptidoglycan catabolic process"/>
    <property type="evidence" value="ECO:0007669"/>
    <property type="project" value="InterPro"/>
</dbReference>
<dbReference type="EMBL" id="CP000910">
    <property type="protein sequence ID" value="ABY23083.1"/>
    <property type="molecule type" value="Genomic_DNA"/>
</dbReference>
<protein>
    <submittedName>
        <fullName evidence="3">Lysozyme M1</fullName>
        <ecNumber evidence="3">3.2.1.17</ecNumber>
    </submittedName>
</protein>
<dbReference type="SUPFAM" id="SSF51445">
    <property type="entry name" value="(Trans)glycosidases"/>
    <property type="match status" value="1"/>
</dbReference>
<dbReference type="Pfam" id="PF01183">
    <property type="entry name" value="Glyco_hydro_25"/>
    <property type="match status" value="1"/>
</dbReference>